<dbReference type="HOGENOM" id="CLU_3067904_0_0_1"/>
<dbReference type="EMBL" id="EAAA01002967">
    <property type="status" value="NOT_ANNOTATED_CDS"/>
    <property type="molecule type" value="Genomic_DNA"/>
</dbReference>
<dbReference type="InParanoid" id="H2Y1Z0"/>
<proteinExistence type="predicted"/>
<evidence type="ECO:0000313" key="1">
    <source>
        <dbReference type="Ensembl" id="ENSCINP00000035925.1"/>
    </source>
</evidence>
<keyword evidence="2" id="KW-1185">Reference proteome</keyword>
<reference evidence="1" key="2">
    <citation type="journal article" date="2008" name="Genome Biol.">
        <title>Improved genome assembly and evidence-based global gene model set for the chordate Ciona intestinalis: new insight into intron and operon populations.</title>
        <authorList>
            <person name="Satou Y."/>
            <person name="Mineta K."/>
            <person name="Ogasawara M."/>
            <person name="Sasakura Y."/>
            <person name="Shoguchi E."/>
            <person name="Ueno K."/>
            <person name="Yamada L."/>
            <person name="Matsumoto J."/>
            <person name="Wasserscheid J."/>
            <person name="Dewar K."/>
            <person name="Wiley G.B."/>
            <person name="Macmil S.L."/>
            <person name="Roe B.A."/>
            <person name="Zeller R.W."/>
            <person name="Hastings K.E."/>
            <person name="Lemaire P."/>
            <person name="Lindquist E."/>
            <person name="Endo T."/>
            <person name="Hotta K."/>
            <person name="Inaba K."/>
        </authorList>
    </citation>
    <scope>NUCLEOTIDE SEQUENCE [LARGE SCALE GENOMIC DNA]</scope>
    <source>
        <strain evidence="1">wild type</strain>
    </source>
</reference>
<evidence type="ECO:0000313" key="2">
    <source>
        <dbReference type="Proteomes" id="UP000008144"/>
    </source>
</evidence>
<dbReference type="AlphaFoldDB" id="H2Y1Z0"/>
<reference evidence="1" key="3">
    <citation type="submission" date="2025-08" db="UniProtKB">
        <authorList>
            <consortium name="Ensembl"/>
        </authorList>
    </citation>
    <scope>IDENTIFICATION</scope>
</reference>
<reference evidence="1" key="4">
    <citation type="submission" date="2025-09" db="UniProtKB">
        <authorList>
            <consortium name="Ensembl"/>
        </authorList>
    </citation>
    <scope>IDENTIFICATION</scope>
</reference>
<dbReference type="Proteomes" id="UP000008144">
    <property type="component" value="Chromosome 9"/>
</dbReference>
<organism evidence="1 2">
    <name type="scientific">Ciona intestinalis</name>
    <name type="common">Transparent sea squirt</name>
    <name type="synonym">Ascidia intestinalis</name>
    <dbReference type="NCBI Taxonomy" id="7719"/>
    <lineage>
        <taxon>Eukaryota</taxon>
        <taxon>Metazoa</taxon>
        <taxon>Chordata</taxon>
        <taxon>Tunicata</taxon>
        <taxon>Ascidiacea</taxon>
        <taxon>Phlebobranchia</taxon>
        <taxon>Cionidae</taxon>
        <taxon>Ciona</taxon>
    </lineage>
</organism>
<name>H2Y1Z0_CIOIN</name>
<sequence>MAIHRHYCFTKGILCCWSNTPLKTRFHDVIAKTVFCYSIWSTSEVSSYKLQRI</sequence>
<dbReference type="Ensembl" id="ENSCINT00000035225.1">
    <property type="protein sequence ID" value="ENSCINP00000035925.1"/>
    <property type="gene ID" value="ENSCING00000023522.1"/>
</dbReference>
<accession>H2Y1Z0</accession>
<protein>
    <submittedName>
        <fullName evidence="1">Uncharacterized protein</fullName>
    </submittedName>
</protein>
<reference evidence="2" key="1">
    <citation type="journal article" date="2002" name="Science">
        <title>The draft genome of Ciona intestinalis: insights into chordate and vertebrate origins.</title>
        <authorList>
            <person name="Dehal P."/>
            <person name="Satou Y."/>
            <person name="Campbell R.K."/>
            <person name="Chapman J."/>
            <person name="Degnan B."/>
            <person name="De Tomaso A."/>
            <person name="Davidson B."/>
            <person name="Di Gregorio A."/>
            <person name="Gelpke M."/>
            <person name="Goodstein D.M."/>
            <person name="Harafuji N."/>
            <person name="Hastings K.E."/>
            <person name="Ho I."/>
            <person name="Hotta K."/>
            <person name="Huang W."/>
            <person name="Kawashima T."/>
            <person name="Lemaire P."/>
            <person name="Martinez D."/>
            <person name="Meinertzhagen I.A."/>
            <person name="Necula S."/>
            <person name="Nonaka M."/>
            <person name="Putnam N."/>
            <person name="Rash S."/>
            <person name="Saiga H."/>
            <person name="Satake M."/>
            <person name="Terry A."/>
            <person name="Yamada L."/>
            <person name="Wang H.G."/>
            <person name="Awazu S."/>
            <person name="Azumi K."/>
            <person name="Boore J."/>
            <person name="Branno M."/>
            <person name="Chin-Bow S."/>
            <person name="DeSantis R."/>
            <person name="Doyle S."/>
            <person name="Francino P."/>
            <person name="Keys D.N."/>
            <person name="Haga S."/>
            <person name="Hayashi H."/>
            <person name="Hino K."/>
            <person name="Imai K.S."/>
            <person name="Inaba K."/>
            <person name="Kano S."/>
            <person name="Kobayashi K."/>
            <person name="Kobayashi M."/>
            <person name="Lee B.I."/>
            <person name="Makabe K.W."/>
            <person name="Manohar C."/>
            <person name="Matassi G."/>
            <person name="Medina M."/>
            <person name="Mochizuki Y."/>
            <person name="Mount S."/>
            <person name="Morishita T."/>
            <person name="Miura S."/>
            <person name="Nakayama A."/>
            <person name="Nishizaka S."/>
            <person name="Nomoto H."/>
            <person name="Ohta F."/>
            <person name="Oishi K."/>
            <person name="Rigoutsos I."/>
            <person name="Sano M."/>
            <person name="Sasaki A."/>
            <person name="Sasakura Y."/>
            <person name="Shoguchi E."/>
            <person name="Shin-i T."/>
            <person name="Spagnuolo A."/>
            <person name="Stainier D."/>
            <person name="Suzuki M.M."/>
            <person name="Tassy O."/>
            <person name="Takatori N."/>
            <person name="Tokuoka M."/>
            <person name="Yagi K."/>
            <person name="Yoshizaki F."/>
            <person name="Wada S."/>
            <person name="Zhang C."/>
            <person name="Hyatt P.D."/>
            <person name="Larimer F."/>
            <person name="Detter C."/>
            <person name="Doggett N."/>
            <person name="Glavina T."/>
            <person name="Hawkins T."/>
            <person name="Richardson P."/>
            <person name="Lucas S."/>
            <person name="Kohara Y."/>
            <person name="Levine M."/>
            <person name="Satoh N."/>
            <person name="Rokhsar D.S."/>
        </authorList>
    </citation>
    <scope>NUCLEOTIDE SEQUENCE [LARGE SCALE GENOMIC DNA]</scope>
</reference>